<feature type="transmembrane region" description="Helical" evidence="1">
    <location>
        <begin position="110"/>
        <end position="131"/>
    </location>
</feature>
<feature type="transmembrane region" description="Helical" evidence="1">
    <location>
        <begin position="307"/>
        <end position="327"/>
    </location>
</feature>
<keyword evidence="1" id="KW-1133">Transmembrane helix</keyword>
<reference evidence="2" key="1">
    <citation type="journal article" date="2020" name="bioRxiv">
        <title>Comparative genomics of Chlamydomonas.</title>
        <authorList>
            <person name="Craig R.J."/>
            <person name="Hasan A.R."/>
            <person name="Ness R.W."/>
            <person name="Keightley P.D."/>
        </authorList>
    </citation>
    <scope>NUCLEOTIDE SEQUENCE</scope>
    <source>
        <strain evidence="2">CCAP 11/70</strain>
    </source>
</reference>
<accession>A0A836BTL6</accession>
<protein>
    <submittedName>
        <fullName evidence="2">Uncharacterized protein</fullName>
    </submittedName>
</protein>
<proteinExistence type="predicted"/>
<keyword evidence="1" id="KW-0812">Transmembrane</keyword>
<keyword evidence="1" id="KW-0472">Membrane</keyword>
<organism evidence="2 3">
    <name type="scientific">Edaphochlamys debaryana</name>
    <dbReference type="NCBI Taxonomy" id="47281"/>
    <lineage>
        <taxon>Eukaryota</taxon>
        <taxon>Viridiplantae</taxon>
        <taxon>Chlorophyta</taxon>
        <taxon>core chlorophytes</taxon>
        <taxon>Chlorophyceae</taxon>
        <taxon>CS clade</taxon>
        <taxon>Chlamydomonadales</taxon>
        <taxon>Chlamydomonadales incertae sedis</taxon>
        <taxon>Edaphochlamys</taxon>
    </lineage>
</organism>
<sequence>MRERLLPQRHIKGDTAVFSRAIDLMPFNAYTAIAGLWFMAIYQPEVSLDAVYTKDVRGLHGALLSVVSGMTELPIFGGIANAIVMLFTWKKPDSSRTRAHNVSVALQQTLATLACVVIQAGVPIALLLQWVSEGMDSFDDLFNIPKDVPNWARLELSKALVATYVLYWIHRQDATNTLHLLIIAHHHWLYGGRGVGYFWIVVTTVVLYISAITLTYLVTLGVIGRCATPMDVVLSGAGALFILDVDDVLTMTSEPYFDKVKETMLSYEEQRCSSDEEAAANRYHAVTTAEGEEDEGVIGDEVTDYPLIWLGMLFILALTALWCYFLFRVVWGR</sequence>
<feature type="transmembrane region" description="Helical" evidence="1">
    <location>
        <begin position="197"/>
        <end position="219"/>
    </location>
</feature>
<evidence type="ECO:0000313" key="3">
    <source>
        <dbReference type="Proteomes" id="UP000612055"/>
    </source>
</evidence>
<gene>
    <name evidence="2" type="ORF">HYH03_014375</name>
</gene>
<feature type="transmembrane region" description="Helical" evidence="1">
    <location>
        <begin position="21"/>
        <end position="42"/>
    </location>
</feature>
<feature type="transmembrane region" description="Helical" evidence="1">
    <location>
        <begin position="226"/>
        <end position="243"/>
    </location>
</feature>
<dbReference type="Proteomes" id="UP000612055">
    <property type="component" value="Unassembled WGS sequence"/>
</dbReference>
<comment type="caution">
    <text evidence="2">The sequence shown here is derived from an EMBL/GenBank/DDBJ whole genome shotgun (WGS) entry which is preliminary data.</text>
</comment>
<evidence type="ECO:0000313" key="2">
    <source>
        <dbReference type="EMBL" id="KAG2487003.1"/>
    </source>
</evidence>
<dbReference type="AlphaFoldDB" id="A0A836BTL6"/>
<dbReference type="EMBL" id="JAEHOE010000103">
    <property type="protein sequence ID" value="KAG2487003.1"/>
    <property type="molecule type" value="Genomic_DNA"/>
</dbReference>
<name>A0A836BTL6_9CHLO</name>
<feature type="transmembrane region" description="Helical" evidence="1">
    <location>
        <begin position="62"/>
        <end position="89"/>
    </location>
</feature>
<evidence type="ECO:0000256" key="1">
    <source>
        <dbReference type="SAM" id="Phobius"/>
    </source>
</evidence>
<keyword evidence="3" id="KW-1185">Reference proteome</keyword>
<dbReference type="OrthoDB" id="544056at2759"/>